<dbReference type="AlphaFoldDB" id="A0A8T4GGN7"/>
<name>A0A8T4GGN7_9EURY</name>
<gene>
    <name evidence="2" type="ORF">J2751_002418</name>
</gene>
<organism evidence="2 3">
    <name type="scientific">Halorubrum alkaliphilum</name>
    <dbReference type="NCBI Taxonomy" id="261290"/>
    <lineage>
        <taxon>Archaea</taxon>
        <taxon>Methanobacteriati</taxon>
        <taxon>Methanobacteriota</taxon>
        <taxon>Stenosarchaea group</taxon>
        <taxon>Halobacteria</taxon>
        <taxon>Halobacteriales</taxon>
        <taxon>Haloferacaceae</taxon>
        <taxon>Halorubrum</taxon>
    </lineage>
</organism>
<evidence type="ECO:0000256" key="1">
    <source>
        <dbReference type="SAM" id="MobiDB-lite"/>
    </source>
</evidence>
<dbReference type="EMBL" id="JAGGKQ010000020">
    <property type="protein sequence ID" value="MBP1923376.1"/>
    <property type="molecule type" value="Genomic_DNA"/>
</dbReference>
<comment type="caution">
    <text evidence="2">The sequence shown here is derived from an EMBL/GenBank/DDBJ whole genome shotgun (WGS) entry which is preliminary data.</text>
</comment>
<evidence type="ECO:0000313" key="3">
    <source>
        <dbReference type="Proteomes" id="UP000823588"/>
    </source>
</evidence>
<protein>
    <submittedName>
        <fullName evidence="2">Uncharacterized protein</fullName>
    </submittedName>
</protein>
<sequence>MTVDPPSTDGLFSDPASADDLDVDPAEIDREWLVGEAAAVFGLTREEADEWVVEDGILAVYARIQEHWGTI</sequence>
<proteinExistence type="predicted"/>
<feature type="region of interest" description="Disordered" evidence="1">
    <location>
        <begin position="1"/>
        <end position="22"/>
    </location>
</feature>
<dbReference type="Proteomes" id="UP000823588">
    <property type="component" value="Unassembled WGS sequence"/>
</dbReference>
<keyword evidence="3" id="KW-1185">Reference proteome</keyword>
<reference evidence="2" key="1">
    <citation type="submission" date="2021-03" db="EMBL/GenBank/DDBJ databases">
        <title>Genomic Encyclopedia of Type Strains, Phase IV (KMG-IV): sequencing the most valuable type-strain genomes for metagenomic binning, comparative biology and taxonomic classification.</title>
        <authorList>
            <person name="Goeker M."/>
        </authorList>
    </citation>
    <scope>NUCLEOTIDE SEQUENCE</scope>
    <source>
        <strain evidence="2">DSM 23564</strain>
    </source>
</reference>
<accession>A0A8T4GGN7</accession>
<dbReference type="RefSeq" id="WP_209486268.1">
    <property type="nucleotide sequence ID" value="NZ_JAGGKQ010000020.1"/>
</dbReference>
<evidence type="ECO:0000313" key="2">
    <source>
        <dbReference type="EMBL" id="MBP1923376.1"/>
    </source>
</evidence>